<evidence type="ECO:0000313" key="3">
    <source>
        <dbReference type="Proteomes" id="UP000266188"/>
    </source>
</evidence>
<gene>
    <name evidence="2" type="ORF">PHISCL_01023</name>
</gene>
<reference evidence="3" key="1">
    <citation type="submission" date="2017-02" db="EMBL/GenBank/DDBJ databases">
        <authorList>
            <person name="Tafer H."/>
            <person name="Lopandic K."/>
        </authorList>
    </citation>
    <scope>NUCLEOTIDE SEQUENCE [LARGE SCALE GENOMIC DNA]</scope>
    <source>
        <strain evidence="3">CBS 366.77</strain>
    </source>
</reference>
<sequence length="416" mass="44977">MPVPGDYNPDVIWGSAPWPVPGVSATPTTPGAATGTTTSTSAIVIVTNGHTSTVSKGSNGKATNTEGGSKPTGTDGAKPCVQGDCGCYPADTPLQTLTAGFKLLSDITLPGGWCHNREDDHDGDDNHHDDNQHDDSDHSHSLVVPPHSLKEDPECKGSSCCPCQVGVCGDNGESENNDENNEDNKECGLEVSTDIGRCDNGNFPLYNPETQEIECDHTDDEAQNSMSACQREAHEDPDYTIALIECDNRPCPASKRGLTSRQVPATPQQRQCPPKRSKAMDSVKEGDPNMGCDVTFECDTDRWPNVCNNAASAINVRGKPAVLTYQGRNSRLDYVTNQWWHSHYKEGKTYENNIGKNWRSQNPSSGGWGLVGCQVEEYPFGNAVTDLPKEERAKWSKRSTLRLIPGDENSSHGSVS</sequence>
<dbReference type="EMBL" id="MVGC01000018">
    <property type="protein sequence ID" value="RJE26609.1"/>
    <property type="molecule type" value="Genomic_DNA"/>
</dbReference>
<name>A0A3A2ZTW8_9EURO</name>
<evidence type="ECO:0000313" key="2">
    <source>
        <dbReference type="EMBL" id="RJE26609.1"/>
    </source>
</evidence>
<dbReference type="Proteomes" id="UP000266188">
    <property type="component" value="Unassembled WGS sequence"/>
</dbReference>
<feature type="region of interest" description="Disordered" evidence="1">
    <location>
        <begin position="255"/>
        <end position="286"/>
    </location>
</feature>
<dbReference type="OrthoDB" id="73875at2759"/>
<feature type="region of interest" description="Disordered" evidence="1">
    <location>
        <begin position="118"/>
        <end position="150"/>
    </location>
</feature>
<feature type="compositionally biased region" description="Polar residues" evidence="1">
    <location>
        <begin position="257"/>
        <end position="271"/>
    </location>
</feature>
<organism evidence="2 3">
    <name type="scientific">Aspergillus sclerotialis</name>
    <dbReference type="NCBI Taxonomy" id="2070753"/>
    <lineage>
        <taxon>Eukaryota</taxon>
        <taxon>Fungi</taxon>
        <taxon>Dikarya</taxon>
        <taxon>Ascomycota</taxon>
        <taxon>Pezizomycotina</taxon>
        <taxon>Eurotiomycetes</taxon>
        <taxon>Eurotiomycetidae</taxon>
        <taxon>Eurotiales</taxon>
        <taxon>Aspergillaceae</taxon>
        <taxon>Aspergillus</taxon>
        <taxon>Aspergillus subgen. Polypaecilum</taxon>
    </lineage>
</organism>
<dbReference type="AlphaFoldDB" id="A0A3A2ZTW8"/>
<evidence type="ECO:0000256" key="1">
    <source>
        <dbReference type="SAM" id="MobiDB-lite"/>
    </source>
</evidence>
<feature type="compositionally biased region" description="Basic and acidic residues" evidence="1">
    <location>
        <begin position="118"/>
        <end position="140"/>
    </location>
</feature>
<feature type="region of interest" description="Disordered" evidence="1">
    <location>
        <begin position="51"/>
        <end position="76"/>
    </location>
</feature>
<feature type="compositionally biased region" description="Polar residues" evidence="1">
    <location>
        <begin position="51"/>
        <end position="67"/>
    </location>
</feature>
<dbReference type="STRING" id="2070753.A0A3A2ZTW8"/>
<comment type="caution">
    <text evidence="2">The sequence shown here is derived from an EMBL/GenBank/DDBJ whole genome shotgun (WGS) entry which is preliminary data.</text>
</comment>
<proteinExistence type="predicted"/>
<protein>
    <submittedName>
        <fullName evidence="2">Uncharacterized protein</fullName>
    </submittedName>
</protein>
<keyword evidence="3" id="KW-1185">Reference proteome</keyword>
<accession>A0A3A2ZTW8</accession>